<evidence type="ECO:0000313" key="2">
    <source>
        <dbReference type="Proteomes" id="UP000070319"/>
    </source>
</evidence>
<sequence>MKGFHLFIIDFTIYNFTVEAAVTSSVSIVSIDDYYSLNIPFTEHLYFSDVTLVSLFRNTCVAQPERLCPSTGALAC</sequence>
<dbReference type="AlphaFoldDB" id="A0A139LIY6"/>
<dbReference type="EMBL" id="LTDF01000074">
    <property type="protein sequence ID" value="KXT51417.1"/>
    <property type="molecule type" value="Genomic_DNA"/>
</dbReference>
<evidence type="ECO:0000313" key="1">
    <source>
        <dbReference type="EMBL" id="KXT51417.1"/>
    </source>
</evidence>
<proteinExistence type="predicted"/>
<accession>A0A139LIY6</accession>
<organism evidence="1">
    <name type="scientific">Bacteroides intestinalis</name>
    <dbReference type="NCBI Taxonomy" id="329854"/>
    <lineage>
        <taxon>Bacteria</taxon>
        <taxon>Pseudomonadati</taxon>
        <taxon>Bacteroidota</taxon>
        <taxon>Bacteroidia</taxon>
        <taxon>Bacteroidales</taxon>
        <taxon>Bacteroidaceae</taxon>
        <taxon>Bacteroides</taxon>
    </lineage>
</organism>
<dbReference type="Proteomes" id="UP000070319">
    <property type="component" value="Unassembled WGS sequence"/>
</dbReference>
<reference evidence="1 2" key="1">
    <citation type="submission" date="2016-02" db="EMBL/GenBank/DDBJ databases">
        <authorList>
            <person name="Wen L."/>
            <person name="He K."/>
            <person name="Yang H."/>
        </authorList>
    </citation>
    <scope>NUCLEOTIDE SEQUENCE [LARGE SCALE GENOMIC DNA]</scope>
    <source>
        <strain evidence="1 2">KLE1704</strain>
    </source>
</reference>
<comment type="caution">
    <text evidence="1">The sequence shown here is derived from an EMBL/GenBank/DDBJ whole genome shotgun (WGS) entry which is preliminary data.</text>
</comment>
<gene>
    <name evidence="1" type="ORF">HMPREF2531_01972</name>
</gene>
<name>A0A139LIY6_9BACE</name>
<protein>
    <submittedName>
        <fullName evidence="1">Uncharacterized protein</fullName>
    </submittedName>
</protein>